<accession>A0A644ZJA3</accession>
<sequence length="58" mass="7049">MNHNYLVIVFCVFILFGLCYEIFGKNNRIKKIIVNVVYYIVIIYLFVTFSFFVMNTYF</sequence>
<protein>
    <submittedName>
        <fullName evidence="2">Uncharacterized protein</fullName>
    </submittedName>
</protein>
<keyword evidence="1" id="KW-0472">Membrane</keyword>
<reference evidence="2" key="1">
    <citation type="submission" date="2019-08" db="EMBL/GenBank/DDBJ databases">
        <authorList>
            <person name="Kucharzyk K."/>
            <person name="Murdoch R.W."/>
            <person name="Higgins S."/>
            <person name="Loffler F."/>
        </authorList>
    </citation>
    <scope>NUCLEOTIDE SEQUENCE</scope>
</reference>
<feature type="transmembrane region" description="Helical" evidence="1">
    <location>
        <begin position="6"/>
        <end position="24"/>
    </location>
</feature>
<dbReference type="EMBL" id="VSSQ01008407">
    <property type="protein sequence ID" value="MPM38783.1"/>
    <property type="molecule type" value="Genomic_DNA"/>
</dbReference>
<feature type="transmembrane region" description="Helical" evidence="1">
    <location>
        <begin position="36"/>
        <end position="57"/>
    </location>
</feature>
<name>A0A644ZJA3_9ZZZZ</name>
<comment type="caution">
    <text evidence="2">The sequence shown here is derived from an EMBL/GenBank/DDBJ whole genome shotgun (WGS) entry which is preliminary data.</text>
</comment>
<organism evidence="2">
    <name type="scientific">bioreactor metagenome</name>
    <dbReference type="NCBI Taxonomy" id="1076179"/>
    <lineage>
        <taxon>unclassified sequences</taxon>
        <taxon>metagenomes</taxon>
        <taxon>ecological metagenomes</taxon>
    </lineage>
</organism>
<keyword evidence="1" id="KW-1133">Transmembrane helix</keyword>
<keyword evidence="1" id="KW-0812">Transmembrane</keyword>
<evidence type="ECO:0000256" key="1">
    <source>
        <dbReference type="SAM" id="Phobius"/>
    </source>
</evidence>
<evidence type="ECO:0000313" key="2">
    <source>
        <dbReference type="EMBL" id="MPM38783.1"/>
    </source>
</evidence>
<proteinExistence type="predicted"/>
<gene>
    <name evidence="2" type="ORF">SDC9_85413</name>
</gene>
<dbReference type="AlphaFoldDB" id="A0A644ZJA3"/>